<dbReference type="EMBL" id="JAAVTK010000001">
    <property type="protein sequence ID" value="NKI87531.1"/>
    <property type="molecule type" value="Genomic_DNA"/>
</dbReference>
<proteinExistence type="predicted"/>
<dbReference type="Gene3D" id="1.10.10.10">
    <property type="entry name" value="Winged helix-like DNA-binding domain superfamily/Winged helix DNA-binding domain"/>
    <property type="match status" value="1"/>
</dbReference>
<sequence>MKAEETVDYNIKVAWHAISRMYNTQAAQNDITTSIGFVLLNIDQERGTPATKIAPLLGLETRSLTRILRSMEEKGLIYKQADSVDKRSVRIFLTELGLEKKEVSRQTVRHFNLKIREKISQSQLDVFFKVAAQITGMIEGKTLFEDFTLKALRAETPTSYS</sequence>
<keyword evidence="3" id="KW-0804">Transcription</keyword>
<keyword evidence="6" id="KW-1185">Reference proteome</keyword>
<dbReference type="InterPro" id="IPR000835">
    <property type="entry name" value="HTH_MarR-typ"/>
</dbReference>
<evidence type="ECO:0000313" key="5">
    <source>
        <dbReference type="EMBL" id="NKI87531.1"/>
    </source>
</evidence>
<dbReference type="RefSeq" id="WP_168671199.1">
    <property type="nucleotide sequence ID" value="NZ_JAAVTK010000001.1"/>
</dbReference>
<dbReference type="PROSITE" id="PS01117">
    <property type="entry name" value="HTH_MARR_1"/>
    <property type="match status" value="1"/>
</dbReference>
<dbReference type="GO" id="GO:0003677">
    <property type="term" value="F:DNA binding"/>
    <property type="evidence" value="ECO:0007669"/>
    <property type="project" value="UniProtKB-KW"/>
</dbReference>
<dbReference type="PRINTS" id="PR00598">
    <property type="entry name" value="HTHMARR"/>
</dbReference>
<dbReference type="PANTHER" id="PTHR42756:SF1">
    <property type="entry name" value="TRANSCRIPTIONAL REPRESSOR OF EMRAB OPERON"/>
    <property type="match status" value="1"/>
</dbReference>
<dbReference type="PROSITE" id="PS50995">
    <property type="entry name" value="HTH_MARR_2"/>
    <property type="match status" value="1"/>
</dbReference>
<evidence type="ECO:0000313" key="6">
    <source>
        <dbReference type="Proteomes" id="UP000717634"/>
    </source>
</evidence>
<reference evidence="5 6" key="1">
    <citation type="submission" date="2020-03" db="EMBL/GenBank/DDBJ databases">
        <title>Genomic Encyclopedia of Type Strains, Phase IV (KMG-V): Genome sequencing to study the core and pangenomes of soil and plant-associated prokaryotes.</title>
        <authorList>
            <person name="Whitman W."/>
        </authorList>
    </citation>
    <scope>NUCLEOTIDE SEQUENCE [LARGE SCALE GENOMIC DNA]</scope>
    <source>
        <strain evidence="5 6">1B</strain>
    </source>
</reference>
<organism evidence="5 6">
    <name type="scientific">Hymenobacter artigasi</name>
    <dbReference type="NCBI Taxonomy" id="2719616"/>
    <lineage>
        <taxon>Bacteria</taxon>
        <taxon>Pseudomonadati</taxon>
        <taxon>Bacteroidota</taxon>
        <taxon>Cytophagia</taxon>
        <taxon>Cytophagales</taxon>
        <taxon>Hymenobacteraceae</taxon>
        <taxon>Hymenobacter</taxon>
    </lineage>
</organism>
<feature type="domain" description="HTH marR-type" evidence="4">
    <location>
        <begin position="1"/>
        <end position="136"/>
    </location>
</feature>
<dbReference type="PANTHER" id="PTHR42756">
    <property type="entry name" value="TRANSCRIPTIONAL REGULATOR, MARR"/>
    <property type="match status" value="1"/>
</dbReference>
<dbReference type="SUPFAM" id="SSF46785">
    <property type="entry name" value="Winged helix' DNA-binding domain"/>
    <property type="match status" value="1"/>
</dbReference>
<protein>
    <submittedName>
        <fullName evidence="5">DNA-binding MarR family transcriptional regulator</fullName>
    </submittedName>
</protein>
<dbReference type="Pfam" id="PF01047">
    <property type="entry name" value="MarR"/>
    <property type="match status" value="1"/>
</dbReference>
<comment type="caution">
    <text evidence="5">The sequence shown here is derived from an EMBL/GenBank/DDBJ whole genome shotgun (WGS) entry which is preliminary data.</text>
</comment>
<evidence type="ECO:0000259" key="4">
    <source>
        <dbReference type="PROSITE" id="PS50995"/>
    </source>
</evidence>
<keyword evidence="2 5" id="KW-0238">DNA-binding</keyword>
<gene>
    <name evidence="5" type="ORF">HBN54_000110</name>
</gene>
<dbReference type="InterPro" id="IPR036390">
    <property type="entry name" value="WH_DNA-bd_sf"/>
</dbReference>
<dbReference type="InterPro" id="IPR023187">
    <property type="entry name" value="Tscrpt_reg_MarR-type_CS"/>
</dbReference>
<dbReference type="Proteomes" id="UP000717634">
    <property type="component" value="Unassembled WGS sequence"/>
</dbReference>
<keyword evidence="1" id="KW-0805">Transcription regulation</keyword>
<evidence type="ECO:0000256" key="1">
    <source>
        <dbReference type="ARBA" id="ARBA00023015"/>
    </source>
</evidence>
<accession>A0ABX1HEV1</accession>
<evidence type="ECO:0000256" key="2">
    <source>
        <dbReference type="ARBA" id="ARBA00023125"/>
    </source>
</evidence>
<dbReference type="SMART" id="SM00347">
    <property type="entry name" value="HTH_MARR"/>
    <property type="match status" value="1"/>
</dbReference>
<name>A0ABX1HEV1_9BACT</name>
<evidence type="ECO:0000256" key="3">
    <source>
        <dbReference type="ARBA" id="ARBA00023163"/>
    </source>
</evidence>
<dbReference type="InterPro" id="IPR036388">
    <property type="entry name" value="WH-like_DNA-bd_sf"/>
</dbReference>